<dbReference type="GO" id="GO:0005524">
    <property type="term" value="F:ATP binding"/>
    <property type="evidence" value="ECO:0007669"/>
    <property type="project" value="InterPro"/>
</dbReference>
<name>E8N101_ANATU</name>
<dbReference type="GO" id="GO:0004672">
    <property type="term" value="F:protein kinase activity"/>
    <property type="evidence" value="ECO:0007669"/>
    <property type="project" value="InterPro"/>
</dbReference>
<accession>E8N101</accession>
<dbReference type="EMBL" id="AP012029">
    <property type="protein sequence ID" value="BAJ62546.1"/>
    <property type="molecule type" value="Genomic_DNA"/>
</dbReference>
<dbReference type="eggNOG" id="COG0515">
    <property type="taxonomic scope" value="Bacteria"/>
</dbReference>
<dbReference type="PROSITE" id="PS50011">
    <property type="entry name" value="PROTEIN_KINASE_DOM"/>
    <property type="match status" value="2"/>
</dbReference>
<gene>
    <name evidence="3" type="ordered locus">ANT_05120</name>
</gene>
<evidence type="ECO:0000259" key="2">
    <source>
        <dbReference type="PROSITE" id="PS50011"/>
    </source>
</evidence>
<sequence>MSALGIENGVVAGQSAAWSLIQKLGEGDAGEVYLVEGLVTHEPAILKRPRRSVFLGEIRRQAEQIRTEGRILQALEHILKPLQGRVSTPRLLDVSKPGTEFSENQFIVIARANGFDLTTLTRVAQMGFSPAEMLGYTPAEQTFLRELAKQGAVPERVLLAALAAVLDVFALIHTTEWEWNNQVIQGILWNDVKPDHLFWNPYQTSVTLIDWGNGRLIEKIEGGREARYSPVEDLRQFWEEMSRFLWQVHPALLERLEWSTALPDLREIRSSVEVLRQRIERLRLDAERQARQLREEEARLLSPTLGEGLLREALEDVQARLIALGEIPDYENALRMAGNISTNLAAVGDMESIRAVCRWAESLPGSQSAMWQVIARLAEYARRADPAHKEAILQAVQRAAAGQWEEVLWYMLVFLENAPEPDNWQDLVEQVRALALPEDALNVRPLPVLKRILFTLQTTLQRLEDQTGESEGEEAFALRALVEQLQDVTYNWVQVDPLPPHTTIAYQDSETLITDIEHFLPGAGNDLRRALTPLRWQVQDVLESWGRREFILARQGLRRLLALDPDRRRLLRAESALEKAPHWLQQLHGGPQAHEHLSECITRWEYEGREMRNQVGSAGWLDGILEGLKAIRRGTWPGDLLLYQPELVADLPWLTEFERAEEVQKRLYPHMTLRLPLTLQGIQEARFGPEQALSFLEPVDAWTPEARGSSARVYRATYLAGNGEQQEAALKIMRMDKAEYALPLFREEARILSILQGVPGVNPMLECGFLWVGEGFDFPPDHNLGAIQALRGDAVRMGVERVDTFLEQLDQRVREGWAPYLLVQTRRREDNLLLMCDASVTQGRLLPVPQLLLMSIQICEILEEAHRRNIVYRDHKILHYYWEAPQNGIYIIDWNVARYYPEGLTPVEIHMDLVQLGARGLHHILTGRPAPGALPLGPTRPEEIEQAAQQYRAQWTFDDQRLSAQVLTILEQLLSGSYTSVSDLKDDLKRAYLDLR</sequence>
<dbReference type="AlphaFoldDB" id="E8N101"/>
<protein>
    <recommendedName>
        <fullName evidence="2">Protein kinase domain-containing protein</fullName>
    </recommendedName>
</protein>
<feature type="domain" description="Protein kinase" evidence="2">
    <location>
        <begin position="699"/>
        <end position="996"/>
    </location>
</feature>
<dbReference type="InterPro" id="IPR000719">
    <property type="entry name" value="Prot_kinase_dom"/>
</dbReference>
<dbReference type="Proteomes" id="UP000008922">
    <property type="component" value="Chromosome"/>
</dbReference>
<dbReference type="SUPFAM" id="SSF56112">
    <property type="entry name" value="Protein kinase-like (PK-like)"/>
    <property type="match status" value="2"/>
</dbReference>
<evidence type="ECO:0000313" key="4">
    <source>
        <dbReference type="Proteomes" id="UP000008922"/>
    </source>
</evidence>
<evidence type="ECO:0000313" key="3">
    <source>
        <dbReference type="EMBL" id="BAJ62546.1"/>
    </source>
</evidence>
<dbReference type="KEGG" id="atm:ANT_05120"/>
<dbReference type="InterPro" id="IPR011009">
    <property type="entry name" value="Kinase-like_dom_sf"/>
</dbReference>
<dbReference type="Gene3D" id="1.10.510.10">
    <property type="entry name" value="Transferase(Phosphotransferase) domain 1"/>
    <property type="match status" value="2"/>
</dbReference>
<keyword evidence="4" id="KW-1185">Reference proteome</keyword>
<reference evidence="3 4" key="1">
    <citation type="submission" date="2010-12" db="EMBL/GenBank/DDBJ databases">
        <title>Whole genome sequence of Anaerolinea thermophila UNI-1.</title>
        <authorList>
            <person name="Narita-Yamada S."/>
            <person name="Kishi E."/>
            <person name="Watanabe Y."/>
            <person name="Takasaki K."/>
            <person name="Ankai A."/>
            <person name="Oguchi A."/>
            <person name="Fukui S."/>
            <person name="Takahashi M."/>
            <person name="Yashiro I."/>
            <person name="Hosoyama A."/>
            <person name="Sekiguchi Y."/>
            <person name="Hanada S."/>
            <person name="Fujita N."/>
        </authorList>
    </citation>
    <scope>NUCLEOTIDE SEQUENCE [LARGE SCALE GENOMIC DNA]</scope>
    <source>
        <strain evidence="4">DSM 14523 / JCM 11388 / NBRC 100420 / UNI-1</strain>
    </source>
</reference>
<evidence type="ECO:0000256" key="1">
    <source>
        <dbReference type="SAM" id="Coils"/>
    </source>
</evidence>
<feature type="domain" description="Protein kinase" evidence="2">
    <location>
        <begin position="18"/>
        <end position="408"/>
    </location>
</feature>
<dbReference type="RefSeq" id="WP_013558942.1">
    <property type="nucleotide sequence ID" value="NC_014960.1"/>
</dbReference>
<dbReference type="HOGENOM" id="CLU_300477_0_0_0"/>
<dbReference type="OrthoDB" id="9816824at2"/>
<feature type="coiled-coil region" evidence="1">
    <location>
        <begin position="265"/>
        <end position="299"/>
    </location>
</feature>
<keyword evidence="1" id="KW-0175">Coiled coil</keyword>
<dbReference type="STRING" id="926569.ANT_05120"/>
<dbReference type="InParanoid" id="E8N101"/>
<organism evidence="3 4">
    <name type="scientific">Anaerolinea thermophila (strain DSM 14523 / JCM 11388 / NBRC 100420 / UNI-1)</name>
    <dbReference type="NCBI Taxonomy" id="926569"/>
    <lineage>
        <taxon>Bacteria</taxon>
        <taxon>Bacillati</taxon>
        <taxon>Chloroflexota</taxon>
        <taxon>Anaerolineae</taxon>
        <taxon>Anaerolineales</taxon>
        <taxon>Anaerolineaceae</taxon>
        <taxon>Anaerolinea</taxon>
    </lineage>
</organism>
<proteinExistence type="predicted"/>